<evidence type="ECO:0000313" key="2">
    <source>
        <dbReference type="EMBL" id="PIL27079.1"/>
    </source>
</evidence>
<gene>
    <name evidence="2" type="ORF">GSI_10218</name>
</gene>
<accession>A0A2G8RZX9</accession>
<proteinExistence type="predicted"/>
<sequence>MLEYVVVNIVKQFDKLGSVEIYGDTMAAMEACRGVATAGSLPGELVVVSVLILGEEECGHVLVRVTPTCEPRDSVRGSEVHQDSHSGQAREHCDLKFGPQVGSKDQDRLRIQHRTRRRQEQGGGSKEDVEQPQIVGNIRGVDDVEASRCTEVGVFLLVKLQRASRPWRYLGYGVWLRSGTSVLAKVP</sequence>
<keyword evidence="3" id="KW-1185">Reference proteome</keyword>
<comment type="caution">
    <text evidence="2">The sequence shown here is derived from an EMBL/GenBank/DDBJ whole genome shotgun (WGS) entry which is preliminary data.</text>
</comment>
<dbReference type="Proteomes" id="UP000230002">
    <property type="component" value="Unassembled WGS sequence"/>
</dbReference>
<name>A0A2G8RZX9_9APHY</name>
<protein>
    <submittedName>
        <fullName evidence="2">Uncharacterized protein</fullName>
    </submittedName>
</protein>
<reference evidence="2 3" key="1">
    <citation type="journal article" date="2015" name="Sci. Rep.">
        <title>Chromosome-level genome map provides insights into diverse defense mechanisms in the medicinal fungus Ganoderma sinense.</title>
        <authorList>
            <person name="Zhu Y."/>
            <person name="Xu J."/>
            <person name="Sun C."/>
            <person name="Zhou S."/>
            <person name="Xu H."/>
            <person name="Nelson D.R."/>
            <person name="Qian J."/>
            <person name="Song J."/>
            <person name="Luo H."/>
            <person name="Xiang L."/>
            <person name="Li Y."/>
            <person name="Xu Z."/>
            <person name="Ji A."/>
            <person name="Wang L."/>
            <person name="Lu S."/>
            <person name="Hayward A."/>
            <person name="Sun W."/>
            <person name="Li X."/>
            <person name="Schwartz D.C."/>
            <person name="Wang Y."/>
            <person name="Chen S."/>
        </authorList>
    </citation>
    <scope>NUCLEOTIDE SEQUENCE [LARGE SCALE GENOMIC DNA]</scope>
    <source>
        <strain evidence="2 3">ZZ0214-1</strain>
    </source>
</reference>
<organism evidence="2 3">
    <name type="scientific">Ganoderma sinense ZZ0214-1</name>
    <dbReference type="NCBI Taxonomy" id="1077348"/>
    <lineage>
        <taxon>Eukaryota</taxon>
        <taxon>Fungi</taxon>
        <taxon>Dikarya</taxon>
        <taxon>Basidiomycota</taxon>
        <taxon>Agaricomycotina</taxon>
        <taxon>Agaricomycetes</taxon>
        <taxon>Polyporales</taxon>
        <taxon>Polyporaceae</taxon>
        <taxon>Ganoderma</taxon>
    </lineage>
</organism>
<dbReference type="EMBL" id="AYKW01000034">
    <property type="protein sequence ID" value="PIL27079.1"/>
    <property type="molecule type" value="Genomic_DNA"/>
</dbReference>
<evidence type="ECO:0000313" key="3">
    <source>
        <dbReference type="Proteomes" id="UP000230002"/>
    </source>
</evidence>
<feature type="compositionally biased region" description="Basic and acidic residues" evidence="1">
    <location>
        <begin position="71"/>
        <end position="95"/>
    </location>
</feature>
<dbReference type="AlphaFoldDB" id="A0A2G8RZX9"/>
<feature type="region of interest" description="Disordered" evidence="1">
    <location>
        <begin position="71"/>
        <end position="131"/>
    </location>
</feature>
<evidence type="ECO:0000256" key="1">
    <source>
        <dbReference type="SAM" id="MobiDB-lite"/>
    </source>
</evidence>